<gene>
    <name evidence="1" type="ORF">PCOR1329_LOCUS79838</name>
</gene>
<comment type="caution">
    <text evidence="1">The sequence shown here is derived from an EMBL/GenBank/DDBJ whole genome shotgun (WGS) entry which is preliminary data.</text>
</comment>
<accession>A0ABN9XUK7</accession>
<sequence length="250" mass="26995">NWTCAYFGGDVLRPVLAAAAGEAASLGARSWLRVDPAGTDPGDSALQSGFSRCRTLQSSGLPLKDLVAPSGEWAERIVPQWAEFAASLNISGVLWATDVLEGDLDGKALDGVGDFLRAARPLLERHGLAQAWVFRNGKGWDASLRGEVAFPYFSAWTAEARDWLLRSGEAPGGSVVSCFTGMDADHEGEPWNQDAVGMAPLALGIRRWREARCRGSAFLFAGDGVKYARTDYYPSGVVMNQTEIEKIVRE</sequence>
<feature type="non-terminal residue" evidence="1">
    <location>
        <position position="250"/>
    </location>
</feature>
<dbReference type="EMBL" id="CAUYUJ010021252">
    <property type="protein sequence ID" value="CAK0903540.1"/>
    <property type="molecule type" value="Genomic_DNA"/>
</dbReference>
<dbReference type="Proteomes" id="UP001189429">
    <property type="component" value="Unassembled WGS sequence"/>
</dbReference>
<evidence type="ECO:0000313" key="1">
    <source>
        <dbReference type="EMBL" id="CAK0903540.1"/>
    </source>
</evidence>
<reference evidence="1" key="1">
    <citation type="submission" date="2023-10" db="EMBL/GenBank/DDBJ databases">
        <authorList>
            <person name="Chen Y."/>
            <person name="Shah S."/>
            <person name="Dougan E. K."/>
            <person name="Thang M."/>
            <person name="Chan C."/>
        </authorList>
    </citation>
    <scope>NUCLEOTIDE SEQUENCE [LARGE SCALE GENOMIC DNA]</scope>
</reference>
<evidence type="ECO:0008006" key="3">
    <source>
        <dbReference type="Google" id="ProtNLM"/>
    </source>
</evidence>
<name>A0ABN9XUK7_9DINO</name>
<protein>
    <recommendedName>
        <fullName evidence="3">Alpha-L-fucosidase</fullName>
    </recommendedName>
</protein>
<organism evidence="1 2">
    <name type="scientific">Prorocentrum cordatum</name>
    <dbReference type="NCBI Taxonomy" id="2364126"/>
    <lineage>
        <taxon>Eukaryota</taxon>
        <taxon>Sar</taxon>
        <taxon>Alveolata</taxon>
        <taxon>Dinophyceae</taxon>
        <taxon>Prorocentrales</taxon>
        <taxon>Prorocentraceae</taxon>
        <taxon>Prorocentrum</taxon>
    </lineage>
</organism>
<feature type="non-terminal residue" evidence="1">
    <location>
        <position position="1"/>
    </location>
</feature>
<keyword evidence="2" id="KW-1185">Reference proteome</keyword>
<proteinExistence type="predicted"/>
<evidence type="ECO:0000313" key="2">
    <source>
        <dbReference type="Proteomes" id="UP001189429"/>
    </source>
</evidence>